<gene>
    <name evidence="1" type="ORF">PACLA_8A089525</name>
</gene>
<accession>A0A7D9L2F4</accession>
<evidence type="ECO:0000313" key="2">
    <source>
        <dbReference type="Proteomes" id="UP001152795"/>
    </source>
</evidence>
<proteinExistence type="predicted"/>
<feature type="non-terminal residue" evidence="1">
    <location>
        <position position="157"/>
    </location>
</feature>
<organism evidence="1 2">
    <name type="scientific">Paramuricea clavata</name>
    <name type="common">Red gorgonian</name>
    <name type="synonym">Violescent sea-whip</name>
    <dbReference type="NCBI Taxonomy" id="317549"/>
    <lineage>
        <taxon>Eukaryota</taxon>
        <taxon>Metazoa</taxon>
        <taxon>Cnidaria</taxon>
        <taxon>Anthozoa</taxon>
        <taxon>Octocorallia</taxon>
        <taxon>Malacalcyonacea</taxon>
        <taxon>Plexauridae</taxon>
        <taxon>Paramuricea</taxon>
    </lineage>
</organism>
<sequence length="157" mass="17715">MSAPIENKPTKFKENPCPLSVAAYSKAIIEPQIGQKGISMLSLAAITLVGERFDGTNAEEMYTSFKEILNGKCQKQNSSEFLAFWRSLQSKMEKLSGSQLNKLVFKFFGKLLNEGLESNGVISIFSMTEIFFETCNRFFVLVKTDDGDRFNEEHNTM</sequence>
<dbReference type="Proteomes" id="UP001152795">
    <property type="component" value="Unassembled WGS sequence"/>
</dbReference>
<keyword evidence="2" id="KW-1185">Reference proteome</keyword>
<evidence type="ECO:0000313" key="1">
    <source>
        <dbReference type="EMBL" id="CAB4021682.1"/>
    </source>
</evidence>
<reference evidence="1" key="1">
    <citation type="submission" date="2020-04" db="EMBL/GenBank/DDBJ databases">
        <authorList>
            <person name="Alioto T."/>
            <person name="Alioto T."/>
            <person name="Gomez Garrido J."/>
        </authorList>
    </citation>
    <scope>NUCLEOTIDE SEQUENCE</scope>
    <source>
        <strain evidence="1">A484AB</strain>
    </source>
</reference>
<protein>
    <submittedName>
        <fullName evidence="1">Uncharacterized protein</fullName>
    </submittedName>
</protein>
<dbReference type="EMBL" id="CACRXK020011564">
    <property type="protein sequence ID" value="CAB4021682.1"/>
    <property type="molecule type" value="Genomic_DNA"/>
</dbReference>
<dbReference type="AlphaFoldDB" id="A0A7D9L2F4"/>
<comment type="caution">
    <text evidence="1">The sequence shown here is derived from an EMBL/GenBank/DDBJ whole genome shotgun (WGS) entry which is preliminary data.</text>
</comment>
<name>A0A7D9L2F4_PARCT</name>